<evidence type="ECO:0000313" key="1">
    <source>
        <dbReference type="EMBL" id="EMN02683.1"/>
    </source>
</evidence>
<dbReference type="Proteomes" id="UP000012099">
    <property type="component" value="Unassembled WGS sequence"/>
</dbReference>
<reference evidence="1 2" key="1">
    <citation type="submission" date="2013-01" db="EMBL/GenBank/DDBJ databases">
        <authorList>
            <person name="Harkins D.M."/>
            <person name="Durkin A.S."/>
            <person name="Brinkac L.M."/>
            <person name="Haft D.H."/>
            <person name="Selengut J.D."/>
            <person name="Sanka R."/>
            <person name="DePew J."/>
            <person name="Purushe J."/>
            <person name="Whelen A.C."/>
            <person name="Vinetz J.M."/>
            <person name="Sutton G.G."/>
            <person name="Nierman W.C."/>
            <person name="Fouts D.E."/>
        </authorList>
    </citation>
    <scope>NUCLEOTIDE SEQUENCE [LARGE SCALE GENOMIC DNA]</scope>
    <source>
        <strain evidence="1 2">2007001578</strain>
    </source>
</reference>
<protein>
    <recommendedName>
        <fullName evidence="3">Tetratricopeptide repeat protein</fullName>
    </recommendedName>
</protein>
<evidence type="ECO:0008006" key="3">
    <source>
        <dbReference type="Google" id="ProtNLM"/>
    </source>
</evidence>
<accession>A0ABP2TEY7</accession>
<sequence length="272" mass="31953">MKKTLITLLFLCTMNLISKELTIYLPEPTNDKEALRLRAFYDERNRIGLLFSEIVSLEDREKIYKNLAEVEYIKVTDLTEEFAEYTHKQYIWKALTSGRSKKFVEVFNIDFLMIITKSNQASEYNTAILLDVRLVDLSKGTLKLMLTVCETCNTSEGRADNIKQRLVPKKLKTTVDLLTDDESPAINTELNETLDCLERFTCNLEFAYSKWEKLDSETTQCQSALYNLAMYWKIKDDKIKSVLYFRRAIQIDYRNNEFIKRIARKAFPDEFN</sequence>
<evidence type="ECO:0000313" key="2">
    <source>
        <dbReference type="Proteomes" id="UP000012099"/>
    </source>
</evidence>
<organism evidence="1 2">
    <name type="scientific">Leptospira noguchii str. 2007001578</name>
    <dbReference type="NCBI Taxonomy" id="1049974"/>
    <lineage>
        <taxon>Bacteria</taxon>
        <taxon>Pseudomonadati</taxon>
        <taxon>Spirochaetota</taxon>
        <taxon>Spirochaetia</taxon>
        <taxon>Leptospirales</taxon>
        <taxon>Leptospiraceae</taxon>
        <taxon>Leptospira</taxon>
    </lineage>
</organism>
<comment type="caution">
    <text evidence="1">The sequence shown here is derived from an EMBL/GenBank/DDBJ whole genome shotgun (WGS) entry which is preliminary data.</text>
</comment>
<dbReference type="EMBL" id="AHMH02000007">
    <property type="protein sequence ID" value="EMN02683.1"/>
    <property type="molecule type" value="Genomic_DNA"/>
</dbReference>
<name>A0ABP2TEY7_9LEPT</name>
<keyword evidence="2" id="KW-1185">Reference proteome</keyword>
<proteinExistence type="predicted"/>
<gene>
    <name evidence="1" type="ORF">LEP1GSC035_0246</name>
</gene>